<comment type="similarity">
    <text evidence="1">Belongs to the plasmid mobilization pre family.</text>
</comment>
<dbReference type="Gene3D" id="3.30.930.30">
    <property type="match status" value="1"/>
</dbReference>
<keyword evidence="4" id="KW-1185">Reference proteome</keyword>
<dbReference type="EMBL" id="BMIR01000044">
    <property type="protein sequence ID" value="GGE57214.1"/>
    <property type="molecule type" value="Genomic_DNA"/>
</dbReference>
<evidence type="ECO:0000256" key="1">
    <source>
        <dbReference type="ARBA" id="ARBA00010657"/>
    </source>
</evidence>
<name>A0A8J2YNV1_9BACL</name>
<comment type="caution">
    <text evidence="3">The sequence shown here is derived from an EMBL/GenBank/DDBJ whole genome shotgun (WGS) entry which is preliminary data.</text>
</comment>
<reference evidence="3" key="1">
    <citation type="journal article" date="2014" name="Int. J. Syst. Evol. Microbiol.">
        <title>Complete genome sequence of Corynebacterium casei LMG S-19264T (=DSM 44701T), isolated from a smear-ripened cheese.</title>
        <authorList>
            <consortium name="US DOE Joint Genome Institute (JGI-PGF)"/>
            <person name="Walter F."/>
            <person name="Albersmeier A."/>
            <person name="Kalinowski J."/>
            <person name="Ruckert C."/>
        </authorList>
    </citation>
    <scope>NUCLEOTIDE SEQUENCE</scope>
    <source>
        <strain evidence="3">CGMCC 1.15371</strain>
    </source>
</reference>
<organism evidence="3 4">
    <name type="scientific">Pullulanibacillus camelliae</name>
    <dbReference type="NCBI Taxonomy" id="1707096"/>
    <lineage>
        <taxon>Bacteria</taxon>
        <taxon>Bacillati</taxon>
        <taxon>Bacillota</taxon>
        <taxon>Bacilli</taxon>
        <taxon>Bacillales</taxon>
        <taxon>Sporolactobacillaceae</taxon>
        <taxon>Pullulanibacillus</taxon>
    </lineage>
</organism>
<evidence type="ECO:0000313" key="4">
    <source>
        <dbReference type="Proteomes" id="UP000628775"/>
    </source>
</evidence>
<proteinExistence type="inferred from homology"/>
<dbReference type="Proteomes" id="UP000628775">
    <property type="component" value="Unassembled WGS sequence"/>
</dbReference>
<protein>
    <submittedName>
        <fullName evidence="3">Uncharacterized protein</fullName>
    </submittedName>
</protein>
<dbReference type="AlphaFoldDB" id="A0A8J2YNV1"/>
<accession>A0A8J2YNV1</accession>
<dbReference type="GO" id="GO:0006310">
    <property type="term" value="P:DNA recombination"/>
    <property type="evidence" value="ECO:0007669"/>
    <property type="project" value="InterPro"/>
</dbReference>
<dbReference type="InterPro" id="IPR001668">
    <property type="entry name" value="Mob_Pre"/>
</dbReference>
<evidence type="ECO:0000313" key="3">
    <source>
        <dbReference type="EMBL" id="GGE57214.1"/>
    </source>
</evidence>
<dbReference type="Pfam" id="PF01076">
    <property type="entry name" value="Mob_Pre"/>
    <property type="match status" value="1"/>
</dbReference>
<sequence length="54" mass="6543">MLAFNRQELLWLQDKFPEHMQKLGFDLERGEKGSTREHLETREFKRQTPPGEEK</sequence>
<reference evidence="3" key="2">
    <citation type="submission" date="2020-09" db="EMBL/GenBank/DDBJ databases">
        <authorList>
            <person name="Sun Q."/>
            <person name="Zhou Y."/>
        </authorList>
    </citation>
    <scope>NUCLEOTIDE SEQUENCE</scope>
    <source>
        <strain evidence="3">CGMCC 1.15371</strain>
    </source>
</reference>
<feature type="region of interest" description="Disordered" evidence="2">
    <location>
        <begin position="26"/>
        <end position="54"/>
    </location>
</feature>
<gene>
    <name evidence="3" type="ORF">GCM10011391_40120</name>
</gene>
<evidence type="ECO:0000256" key="2">
    <source>
        <dbReference type="SAM" id="MobiDB-lite"/>
    </source>
</evidence>
<dbReference type="GO" id="GO:0003677">
    <property type="term" value="F:DNA binding"/>
    <property type="evidence" value="ECO:0007669"/>
    <property type="project" value="InterPro"/>
</dbReference>
<dbReference type="RefSeq" id="WP_229672836.1">
    <property type="nucleotide sequence ID" value="NZ_BMIR01000044.1"/>
</dbReference>